<dbReference type="Proteomes" id="UP001276854">
    <property type="component" value="Unassembled WGS sequence"/>
</dbReference>
<dbReference type="EMBL" id="JAWONS010000124">
    <property type="protein sequence ID" value="MDW2797626.1"/>
    <property type="molecule type" value="Genomic_DNA"/>
</dbReference>
<name>A0ABU4GJ49_9CLOT</name>
<evidence type="ECO:0000313" key="2">
    <source>
        <dbReference type="Proteomes" id="UP001276854"/>
    </source>
</evidence>
<reference evidence="1 2" key="1">
    <citation type="submission" date="2023-10" db="EMBL/GenBank/DDBJ databases">
        <title>A novel Glycoside Hydrolase 43-Like Enzyme from Clostrdium boliviensis is an Endo-xylanase, and a Candidate for Xylooligosaccharides Production from Different Xylan Substrates.</title>
        <authorList>
            <person name="Alvarez M.T."/>
            <person name="Rocabado-Villegas L.R."/>
            <person name="Salas-Veizaga D.M."/>
            <person name="Linares-Pasten J.A."/>
            <person name="Gudmundsdottir E.E."/>
            <person name="Hreggvidsson G.O."/>
            <person name="Adlercreutz P."/>
            <person name="Nordberg Karlsson E."/>
        </authorList>
    </citation>
    <scope>NUCLEOTIDE SEQUENCE [LARGE SCALE GENOMIC DNA]</scope>
    <source>
        <strain evidence="1 2">E-1</strain>
    </source>
</reference>
<organism evidence="1 2">
    <name type="scientific">Clostridium boliviensis</name>
    <dbReference type="NCBI Taxonomy" id="318465"/>
    <lineage>
        <taxon>Bacteria</taxon>
        <taxon>Bacillati</taxon>
        <taxon>Bacillota</taxon>
        <taxon>Clostridia</taxon>
        <taxon>Eubacteriales</taxon>
        <taxon>Clostridiaceae</taxon>
        <taxon>Clostridium</taxon>
    </lineage>
</organism>
<keyword evidence="2" id="KW-1185">Reference proteome</keyword>
<sequence length="47" mass="5535">MEKRLLKNLRDRRALGGICSDVTDCKSDMWDCVECEHFIPDRTAFLF</sequence>
<proteinExistence type="predicted"/>
<protein>
    <submittedName>
        <fullName evidence="1">Uncharacterized protein</fullName>
    </submittedName>
</protein>
<dbReference type="RefSeq" id="WP_318063875.1">
    <property type="nucleotide sequence ID" value="NZ_JAWONS010000124.1"/>
</dbReference>
<accession>A0ABU4GJ49</accession>
<gene>
    <name evidence="1" type="ORF">RZO55_08560</name>
</gene>
<comment type="caution">
    <text evidence="1">The sequence shown here is derived from an EMBL/GenBank/DDBJ whole genome shotgun (WGS) entry which is preliminary data.</text>
</comment>
<evidence type="ECO:0000313" key="1">
    <source>
        <dbReference type="EMBL" id="MDW2797626.1"/>
    </source>
</evidence>